<evidence type="ECO:0000256" key="2">
    <source>
        <dbReference type="ARBA" id="ARBA00005779"/>
    </source>
</evidence>
<sequence length="152" mass="16591">MSKQIHVGFLLLFRGGFAMTWTNVLAMLVWTGASAVLLFAIMWVDSIFTKYNDLKEIKSGNTAVTTRFVMKLFAQGYILSQSITKANDLWQALLASAVSFVILLVVEMFIEFVLKKMAGLDLEEGTKEGSVAHAMLAGSLHIVGALILGACL</sequence>
<evidence type="ECO:0008006" key="10">
    <source>
        <dbReference type="Google" id="ProtNLM"/>
    </source>
</evidence>
<keyword evidence="3" id="KW-1003">Cell membrane</keyword>
<dbReference type="Pfam" id="PF03994">
    <property type="entry name" value="DUF350"/>
    <property type="match status" value="1"/>
</dbReference>
<feature type="transmembrane region" description="Helical" evidence="7">
    <location>
        <begin position="130"/>
        <end position="151"/>
    </location>
</feature>
<evidence type="ECO:0000256" key="1">
    <source>
        <dbReference type="ARBA" id="ARBA00004651"/>
    </source>
</evidence>
<organism evidence="8 9">
    <name type="scientific">Bacillus mobilis</name>
    <dbReference type="NCBI Taxonomy" id="2026190"/>
    <lineage>
        <taxon>Bacteria</taxon>
        <taxon>Bacillati</taxon>
        <taxon>Bacillota</taxon>
        <taxon>Bacilli</taxon>
        <taxon>Bacillales</taxon>
        <taxon>Bacillaceae</taxon>
        <taxon>Bacillus</taxon>
        <taxon>Bacillus cereus group</taxon>
    </lineage>
</organism>
<proteinExistence type="inferred from homology"/>
<evidence type="ECO:0000256" key="4">
    <source>
        <dbReference type="ARBA" id="ARBA00022692"/>
    </source>
</evidence>
<protein>
    <recommendedName>
        <fullName evidence="10">DUF350 domain-containing protein</fullName>
    </recommendedName>
</protein>
<dbReference type="PANTHER" id="PTHR40043:SF1">
    <property type="entry name" value="UPF0719 INNER MEMBRANE PROTEIN YJFL"/>
    <property type="match status" value="1"/>
</dbReference>
<dbReference type="GO" id="GO:0005886">
    <property type="term" value="C:plasma membrane"/>
    <property type="evidence" value="ECO:0007669"/>
    <property type="project" value="UniProtKB-SubCell"/>
</dbReference>
<feature type="transmembrane region" description="Helical" evidence="7">
    <location>
        <begin position="89"/>
        <end position="110"/>
    </location>
</feature>
<comment type="subcellular location">
    <subcellularLocation>
        <location evidence="1">Cell membrane</location>
        <topology evidence="1">Multi-pass membrane protein</topology>
    </subcellularLocation>
</comment>
<keyword evidence="6 7" id="KW-0472">Membrane</keyword>
<dbReference type="Proteomes" id="UP000194439">
    <property type="component" value="Unassembled WGS sequence"/>
</dbReference>
<evidence type="ECO:0000256" key="5">
    <source>
        <dbReference type="ARBA" id="ARBA00022989"/>
    </source>
</evidence>
<reference evidence="9" key="1">
    <citation type="submission" date="2017-04" db="EMBL/GenBank/DDBJ databases">
        <authorList>
            <person name="Criscuolo A."/>
        </authorList>
    </citation>
    <scope>NUCLEOTIDE SEQUENCE [LARGE SCALE GENOMIC DNA]</scope>
</reference>
<evidence type="ECO:0000313" key="8">
    <source>
        <dbReference type="EMBL" id="SMD90387.1"/>
    </source>
</evidence>
<name>A0A1Y5ZDS9_9BACI</name>
<dbReference type="PANTHER" id="PTHR40043">
    <property type="entry name" value="UPF0719 INNER MEMBRANE PROTEIN YJFL"/>
    <property type="match status" value="1"/>
</dbReference>
<dbReference type="InterPro" id="IPR007140">
    <property type="entry name" value="DUF350"/>
</dbReference>
<evidence type="ECO:0000256" key="7">
    <source>
        <dbReference type="SAM" id="Phobius"/>
    </source>
</evidence>
<comment type="similarity">
    <text evidence="2">Belongs to the UPF0719 family.</text>
</comment>
<keyword evidence="4 7" id="KW-0812">Transmembrane</keyword>
<feature type="transmembrane region" description="Helical" evidence="7">
    <location>
        <begin position="28"/>
        <end position="48"/>
    </location>
</feature>
<dbReference type="EMBL" id="FWZD01000040">
    <property type="protein sequence ID" value="SMD90387.1"/>
    <property type="molecule type" value="Genomic_DNA"/>
</dbReference>
<accession>A0A1Y5ZDS9</accession>
<keyword evidence="5 7" id="KW-1133">Transmembrane helix</keyword>
<evidence type="ECO:0000313" key="9">
    <source>
        <dbReference type="Proteomes" id="UP000194439"/>
    </source>
</evidence>
<gene>
    <name evidence="8" type="ORF">BACERE00185_01536</name>
</gene>
<evidence type="ECO:0000256" key="3">
    <source>
        <dbReference type="ARBA" id="ARBA00022475"/>
    </source>
</evidence>
<dbReference type="AlphaFoldDB" id="A0A1Y5ZDS9"/>
<evidence type="ECO:0000256" key="6">
    <source>
        <dbReference type="ARBA" id="ARBA00023136"/>
    </source>
</evidence>